<evidence type="ECO:0000313" key="6">
    <source>
        <dbReference type="Proteomes" id="UP001462640"/>
    </source>
</evidence>
<evidence type="ECO:0000256" key="1">
    <source>
        <dbReference type="ARBA" id="ARBA00023015"/>
    </source>
</evidence>
<dbReference type="SMART" id="SM00344">
    <property type="entry name" value="HTH_ASNC"/>
    <property type="match status" value="1"/>
</dbReference>
<dbReference type="EMBL" id="JBDPZC010000017">
    <property type="protein sequence ID" value="MEO3715688.1"/>
    <property type="molecule type" value="Genomic_DNA"/>
</dbReference>
<dbReference type="InterPro" id="IPR011008">
    <property type="entry name" value="Dimeric_a/b-barrel"/>
</dbReference>
<keyword evidence="2" id="KW-0238">DNA-binding</keyword>
<dbReference type="Proteomes" id="UP001462640">
    <property type="component" value="Unassembled WGS sequence"/>
</dbReference>
<dbReference type="SUPFAM" id="SSF54909">
    <property type="entry name" value="Dimeric alpha+beta barrel"/>
    <property type="match status" value="1"/>
</dbReference>
<keyword evidence="1" id="KW-0805">Transcription regulation</keyword>
<dbReference type="Gene3D" id="3.30.70.920">
    <property type="match status" value="1"/>
</dbReference>
<dbReference type="Pfam" id="PF01037">
    <property type="entry name" value="AsnC_trans_reg"/>
    <property type="match status" value="1"/>
</dbReference>
<dbReference type="Pfam" id="PF13404">
    <property type="entry name" value="HTH_AsnC-type"/>
    <property type="match status" value="1"/>
</dbReference>
<sequence length="166" mass="18437">MAGIPAALDKFDRQILAWVQQDCRVAAETLAAQIGLSATAVQRRLRRLREAGVIEREVAVLDPLALGLGVSVWVEVQLAVASQQQLVDGFAARMSQVPEVQQCFYVAGPFDFLLLLRCEDTGHFERLSRELFFDQPNIRKFRSTFVLQECKRGAALPLGRPLLADG</sequence>
<organism evidence="5 6">
    <name type="scientific">Roseateles flavus</name>
    <dbReference type="NCBI Taxonomy" id="3149041"/>
    <lineage>
        <taxon>Bacteria</taxon>
        <taxon>Pseudomonadati</taxon>
        <taxon>Pseudomonadota</taxon>
        <taxon>Betaproteobacteria</taxon>
        <taxon>Burkholderiales</taxon>
        <taxon>Sphaerotilaceae</taxon>
        <taxon>Roseateles</taxon>
    </lineage>
</organism>
<reference evidence="5 6" key="1">
    <citation type="submission" date="2024-05" db="EMBL/GenBank/DDBJ databases">
        <title>Roseateles sp. 2.12 16S ribosomal RNA gene Genome sequencing and assembly.</title>
        <authorList>
            <person name="Woo H."/>
        </authorList>
    </citation>
    <scope>NUCLEOTIDE SEQUENCE [LARGE SCALE GENOMIC DNA]</scope>
    <source>
        <strain evidence="5 6">2.12</strain>
    </source>
</reference>
<accession>A0ABV0GKT7</accession>
<name>A0ABV0GKT7_9BURK</name>
<keyword evidence="6" id="KW-1185">Reference proteome</keyword>
<dbReference type="PANTHER" id="PTHR30154">
    <property type="entry name" value="LEUCINE-RESPONSIVE REGULATORY PROTEIN"/>
    <property type="match status" value="1"/>
</dbReference>
<dbReference type="InterPro" id="IPR019887">
    <property type="entry name" value="Tscrpt_reg_AsnC/Lrp_C"/>
</dbReference>
<proteinExistence type="predicted"/>
<dbReference type="CDD" id="cd00090">
    <property type="entry name" value="HTH_ARSR"/>
    <property type="match status" value="1"/>
</dbReference>
<dbReference type="InterPro" id="IPR019888">
    <property type="entry name" value="Tscrpt_reg_AsnC-like"/>
</dbReference>
<dbReference type="PRINTS" id="PR00033">
    <property type="entry name" value="HTHASNC"/>
</dbReference>
<gene>
    <name evidence="5" type="ORF">ABDJ40_23180</name>
</gene>
<dbReference type="InterPro" id="IPR036390">
    <property type="entry name" value="WH_DNA-bd_sf"/>
</dbReference>
<protein>
    <submittedName>
        <fullName evidence="5">Lrp/AsnC family transcriptional regulator</fullName>
    </submittedName>
</protein>
<evidence type="ECO:0000256" key="3">
    <source>
        <dbReference type="ARBA" id="ARBA00023163"/>
    </source>
</evidence>
<evidence type="ECO:0000313" key="5">
    <source>
        <dbReference type="EMBL" id="MEO3715688.1"/>
    </source>
</evidence>
<feature type="domain" description="HTH asnC-type" evidence="4">
    <location>
        <begin position="8"/>
        <end position="69"/>
    </location>
</feature>
<dbReference type="InterPro" id="IPR000485">
    <property type="entry name" value="AsnC-type_HTH_dom"/>
</dbReference>
<evidence type="ECO:0000256" key="2">
    <source>
        <dbReference type="ARBA" id="ARBA00023125"/>
    </source>
</evidence>
<dbReference type="InterPro" id="IPR036388">
    <property type="entry name" value="WH-like_DNA-bd_sf"/>
</dbReference>
<dbReference type="SUPFAM" id="SSF46785">
    <property type="entry name" value="Winged helix' DNA-binding domain"/>
    <property type="match status" value="1"/>
</dbReference>
<dbReference type="InterPro" id="IPR011991">
    <property type="entry name" value="ArsR-like_HTH"/>
</dbReference>
<dbReference type="Gene3D" id="1.10.10.10">
    <property type="entry name" value="Winged helix-like DNA-binding domain superfamily/Winged helix DNA-binding domain"/>
    <property type="match status" value="1"/>
</dbReference>
<dbReference type="PANTHER" id="PTHR30154:SF34">
    <property type="entry name" value="TRANSCRIPTIONAL REGULATOR AZLB"/>
    <property type="match status" value="1"/>
</dbReference>
<keyword evidence="3" id="KW-0804">Transcription</keyword>
<dbReference type="PROSITE" id="PS50956">
    <property type="entry name" value="HTH_ASNC_2"/>
    <property type="match status" value="1"/>
</dbReference>
<comment type="caution">
    <text evidence="5">The sequence shown here is derived from an EMBL/GenBank/DDBJ whole genome shotgun (WGS) entry which is preliminary data.</text>
</comment>
<dbReference type="RefSeq" id="WP_347613283.1">
    <property type="nucleotide sequence ID" value="NZ_JBDPZC010000017.1"/>
</dbReference>
<evidence type="ECO:0000259" key="4">
    <source>
        <dbReference type="PROSITE" id="PS50956"/>
    </source>
</evidence>